<evidence type="ECO:0000313" key="3">
    <source>
        <dbReference type="Proteomes" id="UP000055060"/>
    </source>
</evidence>
<sequence>MKTPRSVFPKLRPFPAITRSMIAEVSDRSSRVPHDLTGLRPKLSSAFRITQPASLPPFPLDNSTHIHYTLTVHTILNGEIIMNDEPLSSYTIRDLDTLRVLSDPLRTQIFDLCAMQPRTVREIAGHLNLAPTRLYYHINLLEKHGLILVDETRRVGNLIEKRYRAVAPTLEIDANLFAIETHQGKENVTTLVRSTLDSARDDLLRSLEARPKTHDPDATPVEREMVLFRLHAYLNDEQAAEFSQRLKTLVDDFNQAGIPGEQTYGLAVAYYPVFYYTGDAAGSSAGPADGEEGPQS</sequence>
<protein>
    <submittedName>
        <fullName evidence="2">Protein containg helix-turn-helix domain</fullName>
    </submittedName>
</protein>
<reference evidence="2" key="1">
    <citation type="submission" date="2015-07" db="EMBL/GenBank/DDBJ databases">
        <title>Draft Genome Sequences of Anaerolinea thermolimosa IMO-1, Bellilinea caldifistulae GOMI-1, Leptolinea tardivitalis YMTK-2, Levilinea saccharolytica KIBI-1,Longilinea arvoryzae KOME-1, Previously Described as Members of the Anaerolineaceae (Chloroflexi).</title>
        <authorList>
            <person name="Sekiguchi Y."/>
            <person name="Ohashi A."/>
            <person name="Matsuura N."/>
            <person name="Tourlousse M.D."/>
        </authorList>
    </citation>
    <scope>NUCLEOTIDE SEQUENCE [LARGE SCALE GENOMIC DNA]</scope>
    <source>
        <strain evidence="2">KOME-1</strain>
    </source>
</reference>
<dbReference type="InterPro" id="IPR036390">
    <property type="entry name" value="WH_DNA-bd_sf"/>
</dbReference>
<dbReference type="OrthoDB" id="9798835at2"/>
<dbReference type="GO" id="GO:0003700">
    <property type="term" value="F:DNA-binding transcription factor activity"/>
    <property type="evidence" value="ECO:0007669"/>
    <property type="project" value="InterPro"/>
</dbReference>
<accession>A0A0K8MXN8</accession>
<dbReference type="Proteomes" id="UP000055060">
    <property type="component" value="Unassembled WGS sequence"/>
</dbReference>
<dbReference type="InterPro" id="IPR011991">
    <property type="entry name" value="ArsR-like_HTH"/>
</dbReference>
<name>A0A0K8MXN8_9CHLR</name>
<dbReference type="SMART" id="SM00418">
    <property type="entry name" value="HTH_ARSR"/>
    <property type="match status" value="1"/>
</dbReference>
<feature type="domain" description="HTH arsR-type" evidence="1">
    <location>
        <begin position="96"/>
        <end position="178"/>
    </location>
</feature>
<evidence type="ECO:0000313" key="2">
    <source>
        <dbReference type="EMBL" id="GAP16014.1"/>
    </source>
</evidence>
<dbReference type="STRING" id="360412.LARV_03809"/>
<dbReference type="CDD" id="cd00090">
    <property type="entry name" value="HTH_ARSR"/>
    <property type="match status" value="1"/>
</dbReference>
<dbReference type="SUPFAM" id="SSF46785">
    <property type="entry name" value="Winged helix' DNA-binding domain"/>
    <property type="match status" value="1"/>
</dbReference>
<keyword evidence="3" id="KW-1185">Reference proteome</keyword>
<dbReference type="InterPro" id="IPR036388">
    <property type="entry name" value="WH-like_DNA-bd_sf"/>
</dbReference>
<dbReference type="EMBL" id="DF967973">
    <property type="protein sequence ID" value="GAP16014.1"/>
    <property type="molecule type" value="Genomic_DNA"/>
</dbReference>
<evidence type="ECO:0000259" key="1">
    <source>
        <dbReference type="SMART" id="SM00418"/>
    </source>
</evidence>
<organism evidence="2">
    <name type="scientific">Longilinea arvoryzae</name>
    <dbReference type="NCBI Taxonomy" id="360412"/>
    <lineage>
        <taxon>Bacteria</taxon>
        <taxon>Bacillati</taxon>
        <taxon>Chloroflexota</taxon>
        <taxon>Anaerolineae</taxon>
        <taxon>Anaerolineales</taxon>
        <taxon>Anaerolineaceae</taxon>
        <taxon>Longilinea</taxon>
    </lineage>
</organism>
<dbReference type="Pfam" id="PF12840">
    <property type="entry name" value="HTH_20"/>
    <property type="match status" value="1"/>
</dbReference>
<dbReference type="AlphaFoldDB" id="A0A0K8MXN8"/>
<proteinExistence type="predicted"/>
<dbReference type="Gene3D" id="1.10.10.10">
    <property type="entry name" value="Winged helix-like DNA-binding domain superfamily/Winged helix DNA-binding domain"/>
    <property type="match status" value="1"/>
</dbReference>
<dbReference type="InterPro" id="IPR001845">
    <property type="entry name" value="HTH_ArsR_DNA-bd_dom"/>
</dbReference>
<gene>
    <name evidence="2" type="ORF">LARV_03809</name>
</gene>